<dbReference type="GO" id="GO:0005737">
    <property type="term" value="C:cytoplasm"/>
    <property type="evidence" value="ECO:0007669"/>
    <property type="project" value="UniProtKB-ARBA"/>
</dbReference>
<proteinExistence type="predicted"/>
<accession>A0A212EQG9</accession>
<dbReference type="Proteomes" id="UP000007151">
    <property type="component" value="Unassembled WGS sequence"/>
</dbReference>
<dbReference type="EMBL" id="AGBW02013269">
    <property type="protein sequence ID" value="OWR43736.1"/>
    <property type="molecule type" value="Genomic_DNA"/>
</dbReference>
<feature type="region of interest" description="Disordered" evidence="1">
    <location>
        <begin position="463"/>
        <end position="487"/>
    </location>
</feature>
<dbReference type="Gene3D" id="2.40.50.90">
    <property type="match status" value="1"/>
</dbReference>
<evidence type="ECO:0000313" key="4">
    <source>
        <dbReference type="Proteomes" id="UP000007151"/>
    </source>
</evidence>
<keyword evidence="4" id="KW-1185">Reference proteome</keyword>
<evidence type="ECO:0000313" key="3">
    <source>
        <dbReference type="EMBL" id="OWR43736.1"/>
    </source>
</evidence>
<dbReference type="Pfam" id="PF00567">
    <property type="entry name" value="TUDOR"/>
    <property type="match status" value="1"/>
</dbReference>
<evidence type="ECO:0000259" key="2">
    <source>
        <dbReference type="Pfam" id="PF00567"/>
    </source>
</evidence>
<dbReference type="KEGG" id="dpl:KGM_203313"/>
<reference evidence="3 4" key="1">
    <citation type="journal article" date="2011" name="Cell">
        <title>The monarch butterfly genome yields insights into long-distance migration.</title>
        <authorList>
            <person name="Zhan S."/>
            <person name="Merlin C."/>
            <person name="Boore J.L."/>
            <person name="Reppert S.M."/>
        </authorList>
    </citation>
    <scope>NUCLEOTIDE SEQUENCE [LARGE SCALE GENOMIC DNA]</scope>
    <source>
        <strain evidence="3">F-2</strain>
    </source>
</reference>
<dbReference type="InterPro" id="IPR002999">
    <property type="entry name" value="Tudor"/>
</dbReference>
<dbReference type="InParanoid" id="A0A212EQG9"/>
<dbReference type="eggNOG" id="ENOG502TC68">
    <property type="taxonomic scope" value="Eukaryota"/>
</dbReference>
<feature type="domain" description="Tudor" evidence="2">
    <location>
        <begin position="36"/>
        <end position="147"/>
    </location>
</feature>
<protein>
    <submittedName>
        <fullName evidence="3">RING finger protein 17</fullName>
    </submittedName>
</protein>
<dbReference type="PANTHER" id="PTHR16442:SF1">
    <property type="entry name" value="RING FINGER PROTEIN 17"/>
    <property type="match status" value="1"/>
</dbReference>
<dbReference type="PANTHER" id="PTHR16442">
    <property type="entry name" value="RING FINGER PROTEIN 17"/>
    <property type="match status" value="1"/>
</dbReference>
<organism evidence="3 4">
    <name type="scientific">Danaus plexippus plexippus</name>
    <dbReference type="NCBI Taxonomy" id="278856"/>
    <lineage>
        <taxon>Eukaryota</taxon>
        <taxon>Metazoa</taxon>
        <taxon>Ecdysozoa</taxon>
        <taxon>Arthropoda</taxon>
        <taxon>Hexapoda</taxon>
        <taxon>Insecta</taxon>
        <taxon>Pterygota</taxon>
        <taxon>Neoptera</taxon>
        <taxon>Endopterygota</taxon>
        <taxon>Lepidoptera</taxon>
        <taxon>Glossata</taxon>
        <taxon>Ditrysia</taxon>
        <taxon>Papilionoidea</taxon>
        <taxon>Nymphalidae</taxon>
        <taxon>Danainae</taxon>
        <taxon>Danaini</taxon>
        <taxon>Danaina</taxon>
        <taxon>Danaus</taxon>
        <taxon>Danaus</taxon>
    </lineage>
</organism>
<dbReference type="AlphaFoldDB" id="A0A212EQG9"/>
<comment type="caution">
    <text evidence="3">The sequence shown here is derived from an EMBL/GenBank/DDBJ whole genome shotgun (WGS) entry which is preliminary data.</text>
</comment>
<evidence type="ECO:0000256" key="1">
    <source>
        <dbReference type="SAM" id="MobiDB-lite"/>
    </source>
</evidence>
<sequence>MQQFLLFYIQIIMEEAEIIRDIVLDAYEVNSLHVVDVTYIVNPHNFYVRPIKYRPVVNQFESAVPIAKVSFVNVGDMVLYNWGQSCGASKYIRGKILKVLEVESFFDYDLFAVDYGFVEKAVPLEFLWQCKEEFQKVPPLAAFCELGNCFPPGLPTWPAHSIEGFKFYAGNEQSKMLVLNKKDEKLVVKLVNSNPEDIATMLAKGAYSKLAPLYEDVMWHPTTVRKQQHFTFRELAVNDTLHVKVLAGSSLKEFYVADIGDYRRHLKEKSNITFYARQEFRVCETDMVEGMILCMRDESRNMYERGLLKRILVDEYKAIVHLVDQGIDVEVPTNILKYMPAMCLRSSVLAIFCTADETQAWNSGVETALTPGQQFLITIKKLGYQFECPHLVYVEPLRDPLGAAAISPAELLVLEEEERERAEMAAAKEAAKKDLEEFASIATISGISIAACAIREDSEENIEGAVGTASTSADEQVSDEALFVKPN</sequence>
<dbReference type="Gene3D" id="2.30.30.140">
    <property type="match status" value="1"/>
</dbReference>
<gene>
    <name evidence="3" type="ORF">KGM_203313</name>
</gene>
<dbReference type="SUPFAM" id="SSF63748">
    <property type="entry name" value="Tudor/PWWP/MBT"/>
    <property type="match status" value="1"/>
</dbReference>
<dbReference type="InterPro" id="IPR035437">
    <property type="entry name" value="SNase_OB-fold_sf"/>
</dbReference>
<name>A0A212EQG9_DANPL</name>